<evidence type="ECO:0000256" key="6">
    <source>
        <dbReference type="ARBA" id="ARBA00022776"/>
    </source>
</evidence>
<evidence type="ECO:0000256" key="3">
    <source>
        <dbReference type="ARBA" id="ARBA00018313"/>
    </source>
</evidence>
<dbReference type="GO" id="GO:0005814">
    <property type="term" value="C:centriole"/>
    <property type="evidence" value="ECO:0000318"/>
    <property type="project" value="GO_Central"/>
</dbReference>
<proteinExistence type="predicted"/>
<feature type="compositionally biased region" description="Basic and acidic residues" evidence="12">
    <location>
        <begin position="18"/>
        <end position="31"/>
    </location>
</feature>
<evidence type="ECO:0000256" key="8">
    <source>
        <dbReference type="ARBA" id="ARBA00023212"/>
    </source>
</evidence>
<dbReference type="Ensembl" id="ENSACAT00000006613.4">
    <property type="protein sequence ID" value="ENSACAP00000006468.3"/>
    <property type="gene ID" value="ENSACAG00000006609.4"/>
</dbReference>
<evidence type="ECO:0000313" key="13">
    <source>
        <dbReference type="Ensembl" id="ENSACAP00000006468.3"/>
    </source>
</evidence>
<evidence type="ECO:0000256" key="9">
    <source>
        <dbReference type="ARBA" id="ARBA00023306"/>
    </source>
</evidence>
<feature type="region of interest" description="Disordered" evidence="12">
    <location>
        <begin position="654"/>
        <end position="676"/>
    </location>
</feature>
<protein>
    <recommendedName>
        <fullName evidence="3">Spindle and centriole-associated protein 1</fullName>
    </recommendedName>
    <alternativeName>
        <fullName evidence="10">Coiled-coil domain-containing protein 52</fullName>
    </alternativeName>
</protein>
<keyword evidence="7 11" id="KW-0175">Coiled coil</keyword>
<sequence length="835" mass="94193">MSLRRRSRFPAGSARKPSKAERRKPAPRQEWDSTIHDLSVLRATPEDIAIRHEMHKSKNRALAHLELQEKSLENTRNKLRPRAPQSVEKKKLDLMRAIISDQYQLHDVLEGSDQAMAVVKDLFGDAPHWHLGFPNVTVAPDHDVESSEDLIVQKCDLPTQLSILSESVMDPQALNEKEECSFVCNTNSEGGVYLNTRSNIDTKRVLNLLKEDNSVANCQPEASKQHISTVSTEEVDILLTPAASFQSLEHTALNATHVVKKVHSRFQNEEQTADTPCTIQQVLNAKVKKQKHTSTKVKKKQTAQTPTGQTRINLNATSASVNGQNSSLEYLNQMLHDLEHDIEEYERWMGHEVQYVHSREGVSGFTHSLVHALNRMLHCLKQTETKVRQEIINRQQLERELSEHRVLIDALTAEILLMREENFAMQSTFQRNLAAQDEQSRTGVPHATESHRIADYGKTKEFSVRSSKATKAENPIPDCTGAKMEMSDCSSKNAVLLHPPDKTYPASLVSACIFQPAVMLSPPLQKSSESLPLVQGEYATREQNEEQKPFALHESPVVQENGSPFVQRGGGPVATKSLQNYHCSDDHLSVETFSAEVGQDLGDFLEKFCPGAPMVYTQNDDFQKQIVELILQNSIIKSQLNKFRHCCQETSSNLQQLDTKQDGSMEEQGESQAKSRVKEFPRSLDERIAELNRQSAEARDKLLLLTNQQRLSTSISVSPPISPIPSPLVNLTEKGRRTIEVSVPVSETLDSSKEEIRFPAYGANARREAYNKAAITEDSRENRRKQEPTNLNTCLPQSISLGNVHLRNNNHRTKTENQKEEGWFALSTHFRQYQV</sequence>
<accession>H9GBP1</accession>
<dbReference type="InParanoid" id="H9GBP1"/>
<evidence type="ECO:0000256" key="7">
    <source>
        <dbReference type="ARBA" id="ARBA00023054"/>
    </source>
</evidence>
<dbReference type="InterPro" id="IPR031387">
    <property type="entry name" value="SPICE1"/>
</dbReference>
<keyword evidence="4" id="KW-0963">Cytoplasm</keyword>
<reference evidence="13" key="2">
    <citation type="submission" date="2025-08" db="UniProtKB">
        <authorList>
            <consortium name="Ensembl"/>
        </authorList>
    </citation>
    <scope>IDENTIFICATION</scope>
</reference>
<dbReference type="GeneID" id="100555753"/>
<keyword evidence="5" id="KW-0132">Cell division</keyword>
<organism evidence="13 14">
    <name type="scientific">Anolis carolinensis</name>
    <name type="common">Green anole</name>
    <name type="synonym">American chameleon</name>
    <dbReference type="NCBI Taxonomy" id="28377"/>
    <lineage>
        <taxon>Eukaryota</taxon>
        <taxon>Metazoa</taxon>
        <taxon>Chordata</taxon>
        <taxon>Craniata</taxon>
        <taxon>Vertebrata</taxon>
        <taxon>Euteleostomi</taxon>
        <taxon>Lepidosauria</taxon>
        <taxon>Squamata</taxon>
        <taxon>Bifurcata</taxon>
        <taxon>Unidentata</taxon>
        <taxon>Episquamata</taxon>
        <taxon>Toxicofera</taxon>
        <taxon>Iguania</taxon>
        <taxon>Dactyloidae</taxon>
        <taxon>Anolis</taxon>
    </lineage>
</organism>
<dbReference type="eggNOG" id="ENOG502QQ0H">
    <property type="taxonomic scope" value="Eukaryota"/>
</dbReference>
<dbReference type="Pfam" id="PF15678">
    <property type="entry name" value="SPICE"/>
    <property type="match status" value="1"/>
</dbReference>
<dbReference type="KEGG" id="acs:100555753"/>
<dbReference type="GeneTree" id="ENSGT00390000006207"/>
<dbReference type="GO" id="GO:0005813">
    <property type="term" value="C:centrosome"/>
    <property type="evidence" value="ECO:0000318"/>
    <property type="project" value="GO_Central"/>
</dbReference>
<feature type="coiled-coil region" evidence="11">
    <location>
        <begin position="380"/>
        <end position="414"/>
    </location>
</feature>
<dbReference type="GO" id="GO:0051301">
    <property type="term" value="P:cell division"/>
    <property type="evidence" value="ECO:0007669"/>
    <property type="project" value="UniProtKB-KW"/>
</dbReference>
<dbReference type="CTD" id="152185"/>
<evidence type="ECO:0000256" key="5">
    <source>
        <dbReference type="ARBA" id="ARBA00022618"/>
    </source>
</evidence>
<evidence type="ECO:0000256" key="12">
    <source>
        <dbReference type="SAM" id="MobiDB-lite"/>
    </source>
</evidence>
<dbReference type="RefSeq" id="XP_008118673.1">
    <property type="nucleotide sequence ID" value="XM_008120466.3"/>
</dbReference>
<dbReference type="GO" id="GO:0090307">
    <property type="term" value="P:mitotic spindle assembly"/>
    <property type="evidence" value="ECO:0000318"/>
    <property type="project" value="GO_Central"/>
</dbReference>
<dbReference type="PANTHER" id="PTHR31167:SF3">
    <property type="entry name" value="SPINDLE AND CENTRIOLE-ASSOCIATED PROTEIN 1"/>
    <property type="match status" value="1"/>
</dbReference>
<evidence type="ECO:0000313" key="14">
    <source>
        <dbReference type="Proteomes" id="UP000001646"/>
    </source>
</evidence>
<name>H9GBP1_ANOCA</name>
<dbReference type="AlphaFoldDB" id="H9GBP1"/>
<dbReference type="Bgee" id="ENSACAG00000006609">
    <property type="expression patterns" value="Expressed in forelimb bud and 9 other cell types or tissues"/>
</dbReference>
<dbReference type="PANTHER" id="PTHR31167">
    <property type="entry name" value="SPINDLE AND CENTRIOLE ASSOCIATED PROTEIN 1 SPICE1"/>
    <property type="match status" value="1"/>
</dbReference>
<feature type="region of interest" description="Disordered" evidence="12">
    <location>
        <begin position="288"/>
        <end position="309"/>
    </location>
</feature>
<evidence type="ECO:0000256" key="4">
    <source>
        <dbReference type="ARBA" id="ARBA00022490"/>
    </source>
</evidence>
<dbReference type="GO" id="GO:0005886">
    <property type="term" value="C:plasma membrane"/>
    <property type="evidence" value="ECO:0007669"/>
    <property type="project" value="Ensembl"/>
</dbReference>
<reference evidence="13" key="1">
    <citation type="submission" date="2009-12" db="EMBL/GenBank/DDBJ databases">
        <title>The Genome Sequence of Anolis carolinensis (Green Anole Lizard).</title>
        <authorList>
            <consortium name="The Genome Sequencing Platform"/>
            <person name="Di Palma F."/>
            <person name="Alfoldi J."/>
            <person name="Heiman D."/>
            <person name="Young S."/>
            <person name="Grabherr M."/>
            <person name="Johnson J."/>
            <person name="Lander E.S."/>
            <person name="Lindblad-Toh K."/>
        </authorList>
    </citation>
    <scope>NUCLEOTIDE SEQUENCE [LARGE SCALE GENOMIC DNA]</scope>
    <source>
        <strain evidence="13">JBL SC #1</strain>
    </source>
</reference>
<dbReference type="STRING" id="28377.ENSACAP00000006468"/>
<evidence type="ECO:0000256" key="10">
    <source>
        <dbReference type="ARBA" id="ARBA00030722"/>
    </source>
</evidence>
<evidence type="ECO:0000256" key="2">
    <source>
        <dbReference type="ARBA" id="ARBA00004186"/>
    </source>
</evidence>
<dbReference type="GO" id="GO:0051310">
    <property type="term" value="P:metaphase chromosome alignment"/>
    <property type="evidence" value="ECO:0000318"/>
    <property type="project" value="GO_Central"/>
</dbReference>
<keyword evidence="14" id="KW-1185">Reference proteome</keyword>
<reference evidence="13" key="3">
    <citation type="submission" date="2025-09" db="UniProtKB">
        <authorList>
            <consortium name="Ensembl"/>
        </authorList>
    </citation>
    <scope>IDENTIFICATION</scope>
</reference>
<evidence type="ECO:0000256" key="11">
    <source>
        <dbReference type="SAM" id="Coils"/>
    </source>
</evidence>
<keyword evidence="9" id="KW-0131">Cell cycle</keyword>
<feature type="region of interest" description="Disordered" evidence="12">
    <location>
        <begin position="1"/>
        <end position="31"/>
    </location>
</feature>
<dbReference type="GO" id="GO:0005819">
    <property type="term" value="C:spindle"/>
    <property type="evidence" value="ECO:0000318"/>
    <property type="project" value="GO_Central"/>
</dbReference>
<dbReference type="HOGENOM" id="CLU_016571_0_0_1"/>
<keyword evidence="8" id="KW-0206">Cytoskeleton</keyword>
<dbReference type="Proteomes" id="UP000001646">
    <property type="component" value="Unplaced"/>
</dbReference>
<comment type="subcellular location">
    <subcellularLocation>
        <location evidence="1">Cytoplasm</location>
        <location evidence="1">Cytoskeleton</location>
        <location evidence="1">Microtubule organizing center</location>
        <location evidence="1">Centrosome</location>
        <location evidence="1">Centriole</location>
    </subcellularLocation>
    <subcellularLocation>
        <location evidence="2">Cytoplasm</location>
        <location evidence="2">Cytoskeleton</location>
        <location evidence="2">Spindle</location>
    </subcellularLocation>
</comment>
<dbReference type="GO" id="GO:0046599">
    <property type="term" value="P:regulation of centriole replication"/>
    <property type="evidence" value="ECO:0000318"/>
    <property type="project" value="GO_Central"/>
</dbReference>
<dbReference type="OrthoDB" id="6361178at2759"/>
<dbReference type="GO" id="GO:0036064">
    <property type="term" value="C:ciliary basal body"/>
    <property type="evidence" value="ECO:0007669"/>
    <property type="project" value="Ensembl"/>
</dbReference>
<feature type="compositionally biased region" description="Basic residues" evidence="12">
    <location>
        <begin position="288"/>
        <end position="301"/>
    </location>
</feature>
<gene>
    <name evidence="13" type="primary">SPICE1</name>
</gene>
<keyword evidence="6" id="KW-0498">Mitosis</keyword>
<evidence type="ECO:0000256" key="1">
    <source>
        <dbReference type="ARBA" id="ARBA00004114"/>
    </source>
</evidence>